<dbReference type="NCBIfam" id="TIGR02996">
    <property type="entry name" value="rpt_mate_G_obs"/>
    <property type="match status" value="1"/>
</dbReference>
<name>A0ABS5C2J6_9BACT</name>
<dbReference type="Proteomes" id="UP000676565">
    <property type="component" value="Unassembled WGS sequence"/>
</dbReference>
<feature type="region of interest" description="Disordered" evidence="1">
    <location>
        <begin position="174"/>
        <end position="200"/>
    </location>
</feature>
<dbReference type="EMBL" id="JAGKQQ010000001">
    <property type="protein sequence ID" value="MBP3960202.1"/>
    <property type="molecule type" value="Genomic_DNA"/>
</dbReference>
<reference evidence="2 3" key="1">
    <citation type="submission" date="2021-04" db="EMBL/GenBank/DDBJ databases">
        <authorList>
            <person name="Ivanova A."/>
        </authorList>
    </citation>
    <scope>NUCLEOTIDE SEQUENCE [LARGE SCALE GENOMIC DNA]</scope>
    <source>
        <strain evidence="2 3">G18</strain>
    </source>
</reference>
<feature type="compositionally biased region" description="Polar residues" evidence="1">
    <location>
        <begin position="1"/>
        <end position="18"/>
    </location>
</feature>
<proteinExistence type="predicted"/>
<dbReference type="RefSeq" id="WP_210661325.1">
    <property type="nucleotide sequence ID" value="NZ_JAGKQQ010000001.1"/>
</dbReference>
<evidence type="ECO:0000313" key="2">
    <source>
        <dbReference type="EMBL" id="MBP3960202.1"/>
    </source>
</evidence>
<protein>
    <submittedName>
        <fullName evidence="2">TIGR02996 domain-containing protein</fullName>
    </submittedName>
</protein>
<feature type="region of interest" description="Disordered" evidence="1">
    <location>
        <begin position="1"/>
        <end position="20"/>
    </location>
</feature>
<gene>
    <name evidence="2" type="ORF">J8F10_33665</name>
</gene>
<keyword evidence="3" id="KW-1185">Reference proteome</keyword>
<sequence length="223" mass="25019">MSDAAKNSSPAATESVETAPSFPALTAEDRVFLRALVDTPEDRTTWLVYADWFEDRGDPRAEFLRLIVDRDLMPGGDPLVTRADARLAHLRNELDPLWLAAFDPAPVMNCSGMRSEGLCVWTELTATDAPDIRLCYGCLRPVFYCCTPDEAALIRSAGEVIALSTRFQFEQAPLPPLPPSTPPVRYEPPPVPPNVRTAPEYDPRYTYQARSDPPPARPWWKFW</sequence>
<accession>A0ABS5C2J6</accession>
<feature type="compositionally biased region" description="Pro residues" evidence="1">
    <location>
        <begin position="174"/>
        <end position="193"/>
    </location>
</feature>
<evidence type="ECO:0000256" key="1">
    <source>
        <dbReference type="SAM" id="MobiDB-lite"/>
    </source>
</evidence>
<organism evidence="2 3">
    <name type="scientific">Gemmata palustris</name>
    <dbReference type="NCBI Taxonomy" id="2822762"/>
    <lineage>
        <taxon>Bacteria</taxon>
        <taxon>Pseudomonadati</taxon>
        <taxon>Planctomycetota</taxon>
        <taxon>Planctomycetia</taxon>
        <taxon>Gemmatales</taxon>
        <taxon>Gemmataceae</taxon>
        <taxon>Gemmata</taxon>
    </lineage>
</organism>
<evidence type="ECO:0000313" key="3">
    <source>
        <dbReference type="Proteomes" id="UP000676565"/>
    </source>
</evidence>
<comment type="caution">
    <text evidence="2">The sequence shown here is derived from an EMBL/GenBank/DDBJ whole genome shotgun (WGS) entry which is preliminary data.</text>
</comment>
<dbReference type="InterPro" id="IPR014338">
    <property type="entry name" value="CHP02996_rpt-companion-dom"/>
</dbReference>